<dbReference type="STRING" id="1635173.WH52_04465"/>
<name>A0A1Y2PEM1_9FLAO</name>
<accession>A0A1Y2PEM1</accession>
<dbReference type="InterPro" id="IPR024618">
    <property type="entry name" value="DUF3857"/>
</dbReference>
<dbReference type="AlphaFoldDB" id="A0A1Y2PEM1"/>
<feature type="domain" description="Transglutaminase-like" evidence="3">
    <location>
        <begin position="277"/>
        <end position="381"/>
    </location>
</feature>
<feature type="signal peptide" evidence="2">
    <location>
        <begin position="1"/>
        <end position="19"/>
    </location>
</feature>
<dbReference type="InterPro" id="IPR002931">
    <property type="entry name" value="Transglutaminase-like"/>
</dbReference>
<feature type="transmembrane region" description="Helical" evidence="1">
    <location>
        <begin position="783"/>
        <end position="803"/>
    </location>
</feature>
<sequence length="848" mass="98021">MKKLLLVSFLLLTSYVSIAQVLKKGPSKWINPVDYITETSITEEQINQGNLLLLYDEQININREEIYFHLATKITDNVGVQAASSIQIDYDPSYQKLIIHSLKIIREDEVIDKIKTSHFQNIRRELNAENYIYDGSYTALTNLSDVRSGDIVEYSYSIKGFNPIHQGKFSAVFNLNSSQPIGLLSLKLISNNPIKTKFFNTNSELKVQKHNGKHTYSYVKKNVESFLPENNQPIWYISSEILNVSTYKSWKEIVDWGVKNFNVNSSLSPSLKKKISEINSENKSEGEKVTAVLNFVQDEIRYLGLENGIGAYKPFSPNKVFKQRYGDCKDKSLLMSTMLNELGIEAYPMLVNTYLKSSIKDFLPATEHFNHCVVKVIDKNKTQLYYDPTISNQGGNHENTHFPNYRQGLVLKPGNDNFDDITSYANNLVEIVDNIYIDKNGKEGSLEITSTYYGHDANLIRSYFKNNSIKSIQKEYEKYYSKHFNEVRSTSLPKFTDNIEENSLVVRETYKIDNLWSSTIEDDKKTVSFHPYSITEILAMPSKTSRETPFALTFPTERHHTIKVHLPKHWNISQNSFNINSPSIYYDQDVFYSRMNKVVSIEHSLKIKKDHVAVEDFHEFYNDLKDIDKQITYNFIVPKDGANTFNETEQTSSIALNILGSFIFLTILGLFIFLAFKLYNYNPQPKIEKYFEDNKQIGGWLILLGIGLCLAPLKIFIQVLFEENYITGGWIMYLTPNVFQQNPSIAFITLFRLVLNTLMFVYGPLAIILFFQRRSSFPKVHAIYLGIIFCSSLIIYLMAMSLYKYEYMKNYETNLLLISFIFSAIVIPYLLTADRVKETFVKTKKERL</sequence>
<dbReference type="Pfam" id="PF01841">
    <property type="entry name" value="Transglut_core"/>
    <property type="match status" value="1"/>
</dbReference>
<dbReference type="InterPro" id="IPR038765">
    <property type="entry name" value="Papain-like_cys_pep_sf"/>
</dbReference>
<feature type="transmembrane region" description="Helical" evidence="1">
    <location>
        <begin position="697"/>
        <end position="721"/>
    </location>
</feature>
<keyword evidence="1" id="KW-0812">Transmembrane</keyword>
<keyword evidence="2" id="KW-0732">Signal</keyword>
<keyword evidence="1" id="KW-1133">Transmembrane helix</keyword>
<keyword evidence="1" id="KW-0472">Membrane</keyword>
<protein>
    <recommendedName>
        <fullName evidence="7">DUF3857 domain-containing protein</fullName>
    </recommendedName>
</protein>
<feature type="transmembrane region" description="Helical" evidence="1">
    <location>
        <begin position="654"/>
        <end position="676"/>
    </location>
</feature>
<dbReference type="Gene3D" id="2.60.120.1130">
    <property type="match status" value="1"/>
</dbReference>
<keyword evidence="6" id="KW-1185">Reference proteome</keyword>
<dbReference type="EMBL" id="LAPZ01000002">
    <property type="protein sequence ID" value="OSY88923.1"/>
    <property type="molecule type" value="Genomic_DNA"/>
</dbReference>
<evidence type="ECO:0000259" key="4">
    <source>
        <dbReference type="Pfam" id="PF12969"/>
    </source>
</evidence>
<comment type="caution">
    <text evidence="5">The sequence shown here is derived from an EMBL/GenBank/DDBJ whole genome shotgun (WGS) entry which is preliminary data.</text>
</comment>
<organism evidence="5 6">
    <name type="scientific">Tenacibaculum holothuriorum</name>
    <dbReference type="NCBI Taxonomy" id="1635173"/>
    <lineage>
        <taxon>Bacteria</taxon>
        <taxon>Pseudomonadati</taxon>
        <taxon>Bacteroidota</taxon>
        <taxon>Flavobacteriia</taxon>
        <taxon>Flavobacteriales</taxon>
        <taxon>Flavobacteriaceae</taxon>
        <taxon>Tenacibaculum</taxon>
    </lineage>
</organism>
<dbReference type="InParanoid" id="A0A1Y2PEM1"/>
<dbReference type="Proteomes" id="UP000194221">
    <property type="component" value="Unassembled WGS sequence"/>
</dbReference>
<dbReference type="Gene3D" id="2.60.40.3140">
    <property type="match status" value="1"/>
</dbReference>
<dbReference type="Gene3D" id="3.10.620.30">
    <property type="match status" value="1"/>
</dbReference>
<dbReference type="OrthoDB" id="8595007at2"/>
<evidence type="ECO:0000313" key="5">
    <source>
        <dbReference type="EMBL" id="OSY88923.1"/>
    </source>
</evidence>
<evidence type="ECO:0000313" key="6">
    <source>
        <dbReference type="Proteomes" id="UP000194221"/>
    </source>
</evidence>
<evidence type="ECO:0008006" key="7">
    <source>
        <dbReference type="Google" id="ProtNLM"/>
    </source>
</evidence>
<dbReference type="InterPro" id="IPR019690">
    <property type="entry name" value="DUF2569"/>
</dbReference>
<evidence type="ECO:0000256" key="2">
    <source>
        <dbReference type="SAM" id="SignalP"/>
    </source>
</evidence>
<feature type="domain" description="DUF3857" evidence="4">
    <location>
        <begin position="63"/>
        <end position="223"/>
    </location>
</feature>
<reference evidence="5 6" key="1">
    <citation type="submission" date="2015-03" db="EMBL/GenBank/DDBJ databases">
        <title>Genome sequence of Tenacibaculum sp. S2-2, isolated from intestinal microbiota of sea cucumber, Apostichopus japonicas.</title>
        <authorList>
            <person name="Shao Z."/>
            <person name="Wang L."/>
            <person name="Li X."/>
        </authorList>
    </citation>
    <scope>NUCLEOTIDE SEQUENCE [LARGE SCALE GENOMIC DNA]</scope>
    <source>
        <strain evidence="5 6">S2-2</strain>
    </source>
</reference>
<feature type="transmembrane region" description="Helical" evidence="1">
    <location>
        <begin position="745"/>
        <end position="771"/>
    </location>
</feature>
<feature type="transmembrane region" description="Helical" evidence="1">
    <location>
        <begin position="815"/>
        <end position="832"/>
    </location>
</feature>
<dbReference type="Pfam" id="PF12969">
    <property type="entry name" value="DUF3857"/>
    <property type="match status" value="1"/>
</dbReference>
<dbReference type="Pfam" id="PF10754">
    <property type="entry name" value="DUF2569"/>
    <property type="match status" value="1"/>
</dbReference>
<dbReference type="SUPFAM" id="SSF54001">
    <property type="entry name" value="Cysteine proteinases"/>
    <property type="match status" value="1"/>
</dbReference>
<evidence type="ECO:0000259" key="3">
    <source>
        <dbReference type="Pfam" id="PF01841"/>
    </source>
</evidence>
<feature type="chain" id="PRO_5012779385" description="DUF3857 domain-containing protein" evidence="2">
    <location>
        <begin position="20"/>
        <end position="848"/>
    </location>
</feature>
<proteinExistence type="predicted"/>
<dbReference type="RefSeq" id="WP_086029732.1">
    <property type="nucleotide sequence ID" value="NZ_LAPZ01000002.1"/>
</dbReference>
<gene>
    <name evidence="5" type="ORF">WH52_04465</name>
</gene>
<evidence type="ECO:0000256" key="1">
    <source>
        <dbReference type="SAM" id="Phobius"/>
    </source>
</evidence>